<dbReference type="EMBL" id="SRYA01000018">
    <property type="protein sequence ID" value="TGY96273.1"/>
    <property type="molecule type" value="Genomic_DNA"/>
</dbReference>
<protein>
    <submittedName>
        <fullName evidence="1">LysM peptidoglycan-binding domain-containing protein</fullName>
    </submittedName>
</protein>
<organism evidence="1 2">
    <name type="scientific">Petralouisia muris</name>
    <dbReference type="NCBI Taxonomy" id="3032872"/>
    <lineage>
        <taxon>Bacteria</taxon>
        <taxon>Bacillati</taxon>
        <taxon>Bacillota</taxon>
        <taxon>Clostridia</taxon>
        <taxon>Lachnospirales</taxon>
        <taxon>Lachnospiraceae</taxon>
        <taxon>Petralouisia</taxon>
    </lineage>
</organism>
<accession>A0AC61RX29</accession>
<keyword evidence="2" id="KW-1185">Reference proteome</keyword>
<evidence type="ECO:0000313" key="2">
    <source>
        <dbReference type="Proteomes" id="UP000304953"/>
    </source>
</evidence>
<sequence>MCYHVEKRGESMIEIVCKDRLQEEKKEENINLPKNIRQVGSPGGRHKIYIEDYVDTYLKTIAEKKESCAAVFLGKSQMAKDIRYTFINGALECGSGVFQWDKICLDDSFWKSLEKEEKKYFPDREIVGWFLGKEGQAMELSPAVEAAHRKYFSGRDKVLMLMDVLEEEEIFFIYDQGYLQKRESYYIYYEKNLPMQEYMIHKRDEEQRLEEFAALKDKELGIAGVSIPKPEIGNVQKETRNLDQENIQTGTGNLEQEDIQTEAGHLEEEDIQTETDRLEKNSFGIKTQNSESENLQDEIHYPEKGHAKENIENAEESSQSKIEEFRKLHKELETDAGSQEKIFARSNLEEPKTQAEEALESYRNMMLTRHGKQVERQNRRFLYTASSFFLVAVCVLGITTINNYRKMQEVEDVLHVMRSGESSEKRSENQNGVVVESVESQVTPLEEGQQTETGKEPEAGNTPSAQAEGTSSESGDAQSEAAAPASNDTQSEDPASDPNTTQSEDPASDSNNGQSEGNPANSENPQPEEAAQEPAQETAAEQPRYYTVQPGDTLASICINIYHSRDMMKKVCEANGIEDGDKIYAGQKLLLP</sequence>
<gene>
    <name evidence="1" type="ORF">E5329_10525</name>
</gene>
<proteinExistence type="predicted"/>
<dbReference type="Proteomes" id="UP000304953">
    <property type="component" value="Unassembled WGS sequence"/>
</dbReference>
<evidence type="ECO:0000313" key="1">
    <source>
        <dbReference type="EMBL" id="TGY96273.1"/>
    </source>
</evidence>
<comment type="caution">
    <text evidence="1">The sequence shown here is derived from an EMBL/GenBank/DDBJ whole genome shotgun (WGS) entry which is preliminary data.</text>
</comment>
<name>A0AC61RX29_9FIRM</name>
<reference evidence="1" key="1">
    <citation type="submission" date="2019-04" db="EMBL/GenBank/DDBJ databases">
        <title>Microbes associate with the intestines of laboratory mice.</title>
        <authorList>
            <person name="Navarre W."/>
            <person name="Wong E."/>
            <person name="Huang K."/>
            <person name="Tropini C."/>
            <person name="Ng K."/>
            <person name="Yu B."/>
        </authorList>
    </citation>
    <scope>NUCLEOTIDE SEQUENCE</scope>
    <source>
        <strain evidence="1">NM01_1-7b</strain>
    </source>
</reference>